<feature type="coiled-coil region" evidence="1">
    <location>
        <begin position="59"/>
        <end position="107"/>
    </location>
</feature>
<dbReference type="InterPro" id="IPR051147">
    <property type="entry name" value="CFAP_domain-containing"/>
</dbReference>
<evidence type="ECO:0008006" key="4">
    <source>
        <dbReference type="Google" id="ProtNLM"/>
    </source>
</evidence>
<dbReference type="Proteomes" id="UP001460270">
    <property type="component" value="Unassembled WGS sequence"/>
</dbReference>
<evidence type="ECO:0000313" key="3">
    <source>
        <dbReference type="Proteomes" id="UP001460270"/>
    </source>
</evidence>
<dbReference type="AlphaFoldDB" id="A0AAW0PFK2"/>
<comment type="caution">
    <text evidence="2">The sequence shown here is derived from an EMBL/GenBank/DDBJ whole genome shotgun (WGS) entry which is preliminary data.</text>
</comment>
<organism evidence="2 3">
    <name type="scientific">Mugilogobius chulae</name>
    <name type="common">yellowstripe goby</name>
    <dbReference type="NCBI Taxonomy" id="88201"/>
    <lineage>
        <taxon>Eukaryota</taxon>
        <taxon>Metazoa</taxon>
        <taxon>Chordata</taxon>
        <taxon>Craniata</taxon>
        <taxon>Vertebrata</taxon>
        <taxon>Euteleostomi</taxon>
        <taxon>Actinopterygii</taxon>
        <taxon>Neopterygii</taxon>
        <taxon>Teleostei</taxon>
        <taxon>Neoteleostei</taxon>
        <taxon>Acanthomorphata</taxon>
        <taxon>Gobiaria</taxon>
        <taxon>Gobiiformes</taxon>
        <taxon>Gobioidei</taxon>
        <taxon>Gobiidae</taxon>
        <taxon>Gobionellinae</taxon>
        <taxon>Mugilogobius</taxon>
    </lineage>
</organism>
<feature type="coiled-coil region" evidence="1">
    <location>
        <begin position="134"/>
        <end position="164"/>
    </location>
</feature>
<feature type="coiled-coil region" evidence="1">
    <location>
        <begin position="198"/>
        <end position="257"/>
    </location>
</feature>
<proteinExistence type="predicted"/>
<dbReference type="EMBL" id="JBBPFD010000007">
    <property type="protein sequence ID" value="KAK7918887.1"/>
    <property type="molecule type" value="Genomic_DNA"/>
</dbReference>
<reference evidence="3" key="1">
    <citation type="submission" date="2024-04" db="EMBL/GenBank/DDBJ databases">
        <title>Salinicola lusitanus LLJ914,a marine bacterium isolated from the Okinawa Trough.</title>
        <authorList>
            <person name="Li J."/>
        </authorList>
    </citation>
    <scope>NUCLEOTIDE SEQUENCE [LARGE SCALE GENOMIC DNA]</scope>
</reference>
<dbReference type="PANTHER" id="PTHR21683:SF2">
    <property type="entry name" value="COILED-COIL DOMAIN-CONTAINING PROTEIN 42 LIKE-2-LIKE"/>
    <property type="match status" value="1"/>
</dbReference>
<name>A0AAW0PFK2_9GOBI</name>
<dbReference type="PANTHER" id="PTHR21683">
    <property type="entry name" value="COILED-COIL DOMAIN-CONTAINING PROTEIN 42 LIKE-2-LIKE-RELATED"/>
    <property type="match status" value="1"/>
</dbReference>
<protein>
    <recommendedName>
        <fullName evidence="4">DUF4200 domain-containing protein</fullName>
    </recommendedName>
</protein>
<accession>A0AAW0PFK2</accession>
<keyword evidence="3" id="KW-1185">Reference proteome</keyword>
<evidence type="ECO:0000313" key="2">
    <source>
        <dbReference type="EMBL" id="KAK7918887.1"/>
    </source>
</evidence>
<evidence type="ECO:0000256" key="1">
    <source>
        <dbReference type="SAM" id="Coils"/>
    </source>
</evidence>
<sequence length="334" mass="39907">MGFFYVAIHLTVQRSVWCSTQIKDTCLLDVTVVLMSENKEMHCEQVLNDDKNMSKLIVEKSHTEQLIELQCKNEELKGQLLKKKQHLEGLQREKEVVTKKIQELRERTLQYDILQQVKEVDQEVKKTEKQWEIVDKKRAVVNGLEQEIAQLKEKREQKLKMVEKMSFYYNFLEKVITMTMFEDPQGLINHLENLFYMREKLRETENIKLEEIAQKRNELLCLEDRHHVTMLQKNFLQSQLQMELENYRSDARIWEQKWEKIQETAAKKTLMLGQIKMATVNLYEMTGGDLGEDSVDVNDTETQLDRIASFIQDHDNIIKQFQFFQQKEREKPKE</sequence>
<gene>
    <name evidence="2" type="ORF">WMY93_010171</name>
</gene>
<keyword evidence="1" id="KW-0175">Coiled coil</keyword>